<dbReference type="EMBL" id="HBGT01016697">
    <property type="protein sequence ID" value="CAD9416821.1"/>
    <property type="molecule type" value="Transcribed_RNA"/>
</dbReference>
<sequence>MAQRSIALYRSILRESKGIADYNFRSYASRRARLGFEEARAVGAEDAARLYEEGQKTLGMIRRQALLGQWYNPGDQNVMEYLQLGITTADKQPKYHGVSTVEATAGVSLFKKTSGS</sequence>
<evidence type="ECO:0000313" key="3">
    <source>
        <dbReference type="EMBL" id="CAD9416821.1"/>
    </source>
</evidence>
<reference evidence="3" key="1">
    <citation type="submission" date="2021-01" db="EMBL/GenBank/DDBJ databases">
        <authorList>
            <person name="Corre E."/>
            <person name="Pelletier E."/>
            <person name="Niang G."/>
            <person name="Scheremetjew M."/>
            <person name="Finn R."/>
            <person name="Kale V."/>
            <person name="Holt S."/>
            <person name="Cochrane G."/>
            <person name="Meng A."/>
            <person name="Brown T."/>
            <person name="Cohen L."/>
        </authorList>
    </citation>
    <scope>NUCLEOTIDE SEQUENCE</scope>
    <source>
        <strain evidence="3">RCC1693</strain>
    </source>
</reference>
<evidence type="ECO:0000256" key="1">
    <source>
        <dbReference type="ARBA" id="ARBA00009508"/>
    </source>
</evidence>
<accession>A0A7S2C619</accession>
<dbReference type="GO" id="GO:1990221">
    <property type="term" value="C:L-cysteine desulfurase complex"/>
    <property type="evidence" value="ECO:0007669"/>
    <property type="project" value="TreeGrafter"/>
</dbReference>
<dbReference type="InterPro" id="IPR051522">
    <property type="entry name" value="ISC_assembly_LYR"/>
</dbReference>
<dbReference type="InterPro" id="IPR008011">
    <property type="entry name" value="Complex1_LYR_dom"/>
</dbReference>
<protein>
    <recommendedName>
        <fullName evidence="2">Complex 1 LYR protein domain-containing protein</fullName>
    </recommendedName>
</protein>
<dbReference type="AlphaFoldDB" id="A0A7S2C619"/>
<dbReference type="GO" id="GO:0005739">
    <property type="term" value="C:mitochondrion"/>
    <property type="evidence" value="ECO:0007669"/>
    <property type="project" value="TreeGrafter"/>
</dbReference>
<gene>
    <name evidence="3" type="ORF">FPAR1323_LOCUS8901</name>
</gene>
<name>A0A7S2C619_9STRA</name>
<dbReference type="CDD" id="cd20264">
    <property type="entry name" value="Complex1_LYR_LYRM4"/>
    <property type="match status" value="1"/>
</dbReference>
<comment type="similarity">
    <text evidence="1">Belongs to the complex I LYR family.</text>
</comment>
<evidence type="ECO:0000259" key="2">
    <source>
        <dbReference type="Pfam" id="PF05347"/>
    </source>
</evidence>
<dbReference type="InterPro" id="IPR045297">
    <property type="entry name" value="Complex1_LYR_LYRM4"/>
</dbReference>
<dbReference type="PANTHER" id="PTHR13166:SF7">
    <property type="entry name" value="LYR MOTIF-CONTAINING PROTEIN 4"/>
    <property type="match status" value="1"/>
</dbReference>
<proteinExistence type="inferred from homology"/>
<dbReference type="Pfam" id="PF05347">
    <property type="entry name" value="Complex1_LYR"/>
    <property type="match status" value="1"/>
</dbReference>
<dbReference type="GO" id="GO:0016226">
    <property type="term" value="P:iron-sulfur cluster assembly"/>
    <property type="evidence" value="ECO:0007669"/>
    <property type="project" value="InterPro"/>
</dbReference>
<feature type="domain" description="Complex 1 LYR protein" evidence="2">
    <location>
        <begin position="6"/>
        <end position="60"/>
    </location>
</feature>
<organism evidence="3">
    <name type="scientific">Florenciella parvula</name>
    <dbReference type="NCBI Taxonomy" id="236787"/>
    <lineage>
        <taxon>Eukaryota</taxon>
        <taxon>Sar</taxon>
        <taxon>Stramenopiles</taxon>
        <taxon>Ochrophyta</taxon>
        <taxon>Dictyochophyceae</taxon>
        <taxon>Florenciellales</taxon>
        <taxon>Florenciella</taxon>
    </lineage>
</organism>
<dbReference type="PANTHER" id="PTHR13166">
    <property type="entry name" value="PROTEIN C6ORF149"/>
    <property type="match status" value="1"/>
</dbReference>